<dbReference type="GO" id="GO:0016020">
    <property type="term" value="C:membrane"/>
    <property type="evidence" value="ECO:0007669"/>
    <property type="project" value="InterPro"/>
</dbReference>
<dbReference type="InterPro" id="IPR000620">
    <property type="entry name" value="EamA_dom"/>
</dbReference>
<evidence type="ECO:0000256" key="1">
    <source>
        <dbReference type="ARBA" id="ARBA00007362"/>
    </source>
</evidence>
<protein>
    <recommendedName>
        <fullName evidence="3">EamA domain-containing protein</fullName>
    </recommendedName>
</protein>
<dbReference type="InterPro" id="IPR037185">
    <property type="entry name" value="EmrE-like"/>
</dbReference>
<dbReference type="Gene3D" id="1.10.3730.20">
    <property type="match status" value="1"/>
</dbReference>
<comment type="caution">
    <text evidence="4">The sequence shown here is derived from an EMBL/GenBank/DDBJ whole genome shotgun (WGS) entry which is preliminary data.</text>
</comment>
<evidence type="ECO:0000313" key="4">
    <source>
        <dbReference type="EMBL" id="GFP78191.1"/>
    </source>
</evidence>
<dbReference type="Proteomes" id="UP000580568">
    <property type="component" value="Unassembled WGS sequence"/>
</dbReference>
<dbReference type="RefSeq" id="WP_183279504.1">
    <property type="nucleotide sequence ID" value="NZ_BLZR01000001.1"/>
</dbReference>
<dbReference type="EMBL" id="BLZR01000001">
    <property type="protein sequence ID" value="GFP78191.1"/>
    <property type="molecule type" value="Genomic_DNA"/>
</dbReference>
<dbReference type="PANTHER" id="PTHR22911">
    <property type="entry name" value="ACYL-MALONYL CONDENSING ENZYME-RELATED"/>
    <property type="match status" value="1"/>
</dbReference>
<reference evidence="4 5" key="1">
    <citation type="submission" date="2020-07" db="EMBL/GenBank/DDBJ databases">
        <title>A new beta-1,3-glucan-decomposing anaerobic bacterium isolated from anoxic soil subjected to biological soil disinfestation.</title>
        <authorList>
            <person name="Ueki A."/>
            <person name="Tonouchi A."/>
        </authorList>
    </citation>
    <scope>NUCLEOTIDE SEQUENCE [LARGE SCALE GENOMIC DNA]</scope>
    <source>
        <strain evidence="4 5">TW1</strain>
    </source>
</reference>
<keyword evidence="2" id="KW-1133">Transmembrane helix</keyword>
<evidence type="ECO:0000259" key="3">
    <source>
        <dbReference type="Pfam" id="PF00892"/>
    </source>
</evidence>
<dbReference type="AlphaFoldDB" id="A0A6V8SN39"/>
<keyword evidence="2" id="KW-0472">Membrane</keyword>
<organism evidence="4 5">
    <name type="scientific">Clostridium fungisolvens</name>
    <dbReference type="NCBI Taxonomy" id="1604897"/>
    <lineage>
        <taxon>Bacteria</taxon>
        <taxon>Bacillati</taxon>
        <taxon>Bacillota</taxon>
        <taxon>Clostridia</taxon>
        <taxon>Eubacteriales</taxon>
        <taxon>Clostridiaceae</taxon>
        <taxon>Clostridium</taxon>
    </lineage>
</organism>
<feature type="domain" description="EamA" evidence="3">
    <location>
        <begin position="5"/>
        <end position="141"/>
    </location>
</feature>
<feature type="transmembrane region" description="Helical" evidence="2">
    <location>
        <begin position="125"/>
        <end position="142"/>
    </location>
</feature>
<name>A0A6V8SN39_9CLOT</name>
<feature type="transmembrane region" description="Helical" evidence="2">
    <location>
        <begin position="36"/>
        <end position="57"/>
    </location>
</feature>
<keyword evidence="5" id="KW-1185">Reference proteome</keyword>
<comment type="similarity">
    <text evidence="1">Belongs to the EamA transporter family.</text>
</comment>
<evidence type="ECO:0000256" key="2">
    <source>
        <dbReference type="SAM" id="Phobius"/>
    </source>
</evidence>
<keyword evidence="2" id="KW-0812">Transmembrane</keyword>
<accession>A0A6V8SN39</accession>
<dbReference type="PANTHER" id="PTHR22911:SF137">
    <property type="entry name" value="SOLUTE CARRIER FAMILY 35 MEMBER G2-RELATED"/>
    <property type="match status" value="1"/>
</dbReference>
<dbReference type="SUPFAM" id="SSF103481">
    <property type="entry name" value="Multidrug resistance efflux transporter EmrE"/>
    <property type="match status" value="1"/>
</dbReference>
<sequence>MNSVWFLCAMLSAIFAALVGIFGKVGLKSVDANTATAVRAVIMALFLFLVVVFQGKLSKIPEVIADKKTFSFIIFSGLAGALSWLFYFLALKYGKVSQVAPIDKFSVVLATILAVAFLGEKISKMNGIGVGLIAVGAIIVALS</sequence>
<gene>
    <name evidence="4" type="ORF">bsdtw1_04385</name>
</gene>
<dbReference type="Pfam" id="PF00892">
    <property type="entry name" value="EamA"/>
    <property type="match status" value="1"/>
</dbReference>
<feature type="transmembrane region" description="Helical" evidence="2">
    <location>
        <begin position="102"/>
        <end position="118"/>
    </location>
</feature>
<evidence type="ECO:0000313" key="5">
    <source>
        <dbReference type="Proteomes" id="UP000580568"/>
    </source>
</evidence>
<feature type="transmembrane region" description="Helical" evidence="2">
    <location>
        <begin position="69"/>
        <end position="90"/>
    </location>
</feature>
<proteinExistence type="inferred from homology"/>